<protein>
    <submittedName>
        <fullName evidence="1">Uncharacterized protein</fullName>
    </submittedName>
</protein>
<reference evidence="1 2" key="1">
    <citation type="submission" date="2019-03" db="EMBL/GenBank/DDBJ databases">
        <title>Deep-cultivation of Planctomycetes and their phenomic and genomic characterization uncovers novel biology.</title>
        <authorList>
            <person name="Wiegand S."/>
            <person name="Jogler M."/>
            <person name="Boedeker C."/>
            <person name="Pinto D."/>
            <person name="Vollmers J."/>
            <person name="Rivas-Marin E."/>
            <person name="Kohn T."/>
            <person name="Peeters S.H."/>
            <person name="Heuer A."/>
            <person name="Rast P."/>
            <person name="Oberbeckmann S."/>
            <person name="Bunk B."/>
            <person name="Jeske O."/>
            <person name="Meyerdierks A."/>
            <person name="Storesund J.E."/>
            <person name="Kallscheuer N."/>
            <person name="Luecker S."/>
            <person name="Lage O.M."/>
            <person name="Pohl T."/>
            <person name="Merkel B.J."/>
            <person name="Hornburger P."/>
            <person name="Mueller R.-W."/>
            <person name="Bruemmer F."/>
            <person name="Labrenz M."/>
            <person name="Spormann A.M."/>
            <person name="Op den Camp H."/>
            <person name="Overmann J."/>
            <person name="Amann R."/>
            <person name="Jetten M.S.M."/>
            <person name="Mascher T."/>
            <person name="Medema M.H."/>
            <person name="Devos D.P."/>
            <person name="Kaster A.-K."/>
            <person name="Ovreas L."/>
            <person name="Rohde M."/>
            <person name="Galperin M.Y."/>
            <person name="Jogler C."/>
        </authorList>
    </citation>
    <scope>NUCLEOTIDE SEQUENCE [LARGE SCALE GENOMIC DNA]</scope>
    <source>
        <strain evidence="1 2">Enr10</strain>
    </source>
</reference>
<name>A0A517Q5C9_9PLAN</name>
<evidence type="ECO:0000313" key="1">
    <source>
        <dbReference type="EMBL" id="QDT26835.1"/>
    </source>
</evidence>
<proteinExistence type="predicted"/>
<accession>A0A517Q5C9</accession>
<sequence length="197" mass="22346">MLRKESRQEQRSQWVMAAMECPRHFQDVLVFTDQLDGRFIEILSVATYVAPYSARPNGGALELKINAKRTVVKQALRYLPSGFIRYSEVEQAFVYLDDVIAWQPLPEIPDLTRDELKNLSAATRLSRVQENASDREYEILCVKIGGPMGEPSNKFVTVMAPSEDEAREKAVIPSGYRSAGIREIIKVEGFENFTVTE</sequence>
<gene>
    <name evidence="1" type="ORF">Enr10x_21450</name>
</gene>
<keyword evidence="2" id="KW-1185">Reference proteome</keyword>
<dbReference type="RefSeq" id="WP_145448995.1">
    <property type="nucleotide sequence ID" value="NZ_CP037421.1"/>
</dbReference>
<evidence type="ECO:0000313" key="2">
    <source>
        <dbReference type="Proteomes" id="UP000315647"/>
    </source>
</evidence>
<dbReference type="Proteomes" id="UP000315647">
    <property type="component" value="Chromosome"/>
</dbReference>
<dbReference type="EMBL" id="CP037421">
    <property type="protein sequence ID" value="QDT26835.1"/>
    <property type="molecule type" value="Genomic_DNA"/>
</dbReference>
<dbReference type="AlphaFoldDB" id="A0A517Q5C9"/>
<organism evidence="1 2">
    <name type="scientific">Gimesia panareensis</name>
    <dbReference type="NCBI Taxonomy" id="2527978"/>
    <lineage>
        <taxon>Bacteria</taxon>
        <taxon>Pseudomonadati</taxon>
        <taxon>Planctomycetota</taxon>
        <taxon>Planctomycetia</taxon>
        <taxon>Planctomycetales</taxon>
        <taxon>Planctomycetaceae</taxon>
        <taxon>Gimesia</taxon>
    </lineage>
</organism>